<accession>A0A517LLC8</accession>
<protein>
    <recommendedName>
        <fullName evidence="4">Cyanovirin-N domain-containing protein</fullName>
    </recommendedName>
</protein>
<keyword evidence="3" id="KW-1185">Reference proteome</keyword>
<dbReference type="Proteomes" id="UP000316270">
    <property type="component" value="Chromosome 15"/>
</dbReference>
<organism evidence="2 3">
    <name type="scientific">Venturia effusa</name>
    <dbReference type="NCBI Taxonomy" id="50376"/>
    <lineage>
        <taxon>Eukaryota</taxon>
        <taxon>Fungi</taxon>
        <taxon>Dikarya</taxon>
        <taxon>Ascomycota</taxon>
        <taxon>Pezizomycotina</taxon>
        <taxon>Dothideomycetes</taxon>
        <taxon>Pleosporomycetidae</taxon>
        <taxon>Venturiales</taxon>
        <taxon>Venturiaceae</taxon>
        <taxon>Venturia</taxon>
    </lineage>
</organism>
<feature type="signal peptide" evidence="1">
    <location>
        <begin position="1"/>
        <end position="17"/>
    </location>
</feature>
<name>A0A517LLC8_9PEZI</name>
<evidence type="ECO:0008006" key="4">
    <source>
        <dbReference type="Google" id="ProtNLM"/>
    </source>
</evidence>
<dbReference type="EMBL" id="CP042199">
    <property type="protein sequence ID" value="QDS76445.1"/>
    <property type="molecule type" value="Genomic_DNA"/>
</dbReference>
<gene>
    <name evidence="2" type="ORF">FKW77_004539</name>
</gene>
<reference evidence="2 3" key="1">
    <citation type="submission" date="2019-07" db="EMBL/GenBank/DDBJ databases">
        <title>Finished genome of Venturia effusa.</title>
        <authorList>
            <person name="Young C.A."/>
            <person name="Cox M.P."/>
            <person name="Ganley A.R.D."/>
            <person name="David W.J."/>
        </authorList>
    </citation>
    <scope>NUCLEOTIDE SEQUENCE [LARGE SCALE GENOMIC DNA]</scope>
    <source>
        <strain evidence="3">albino</strain>
    </source>
</reference>
<sequence length="143" mass="15515">MLSSIVSSAFLVGLTAASVSCPIKPYDARPGYGIACVHGDAYGVYENQLVKDLTVRGNTFSATLPFECVRQVGNPDSQDGGAKWLGYNLNGKLCWVTEGNVQGEDQALCFRQLPQCKLRGVSSPPMVPAPWNDYDDRRQRAGN</sequence>
<feature type="chain" id="PRO_5021736494" description="Cyanovirin-N domain-containing protein" evidence="1">
    <location>
        <begin position="18"/>
        <end position="143"/>
    </location>
</feature>
<dbReference type="AlphaFoldDB" id="A0A517LLC8"/>
<proteinExistence type="predicted"/>
<keyword evidence="1" id="KW-0732">Signal</keyword>
<dbReference type="OrthoDB" id="3891284at2759"/>
<evidence type="ECO:0000256" key="1">
    <source>
        <dbReference type="SAM" id="SignalP"/>
    </source>
</evidence>
<evidence type="ECO:0000313" key="3">
    <source>
        <dbReference type="Proteomes" id="UP000316270"/>
    </source>
</evidence>
<evidence type="ECO:0000313" key="2">
    <source>
        <dbReference type="EMBL" id="QDS76445.1"/>
    </source>
</evidence>